<protein>
    <submittedName>
        <fullName evidence="2">Uncharacterized protein</fullName>
    </submittedName>
</protein>
<sequence length="88" mass="9948">MKKNQNASSLFLTHSLRVGKYATGHAAHVAYAEFFHTEYLTLICTKGHDTPAIRAARSPYIKAAGVFRSAFHFSPCRFNNRQHKDQIP</sequence>
<organism evidence="2 4">
    <name type="scientific">Acetobacter oryzifermentans</name>
    <dbReference type="NCBI Taxonomy" id="1633874"/>
    <lineage>
        <taxon>Bacteria</taxon>
        <taxon>Pseudomonadati</taxon>
        <taxon>Pseudomonadota</taxon>
        <taxon>Alphaproteobacteria</taxon>
        <taxon>Acetobacterales</taxon>
        <taxon>Acetobacteraceae</taxon>
        <taxon>Acetobacter</taxon>
    </lineage>
</organism>
<keyword evidence="3" id="KW-1185">Reference proteome</keyword>
<proteinExistence type="predicted"/>
<accession>A0ABC8CBB1</accession>
<evidence type="ECO:0000313" key="1">
    <source>
        <dbReference type="EMBL" id="ANA13292.1"/>
    </source>
</evidence>
<dbReference type="EMBL" id="CP011120">
    <property type="protein sequence ID" value="ANA13292.1"/>
    <property type="molecule type" value="Genomic_DNA"/>
</dbReference>
<evidence type="ECO:0000313" key="3">
    <source>
        <dbReference type="Proteomes" id="UP000076595"/>
    </source>
</evidence>
<reference evidence="1 3" key="1">
    <citation type="submission" date="2015-03" db="EMBL/GenBank/DDBJ databases">
        <title>Genome study of Acetobacter sp. SLV-7.</title>
        <authorList>
            <person name="Cho G.Y."/>
            <person name="Jeon C.O."/>
        </authorList>
    </citation>
    <scope>NUCLEOTIDE SEQUENCE [LARGE SCALE GENOMIC DNA]</scope>
    <source>
        <strain evidence="1 3">SLV-7</strain>
    </source>
</reference>
<dbReference type="Proteomes" id="UP000198285">
    <property type="component" value="Chromosome"/>
</dbReference>
<gene>
    <name evidence="2" type="ORF">CBI36_04040</name>
    <name evidence="1" type="ORF">WG31_04155</name>
</gene>
<evidence type="ECO:0000313" key="4">
    <source>
        <dbReference type="Proteomes" id="UP000198285"/>
    </source>
</evidence>
<dbReference type="AlphaFoldDB" id="A0ABC8CBB1"/>
<reference evidence="2 4" key="2">
    <citation type="submission" date="2017-05" db="EMBL/GenBank/DDBJ databases">
        <title>The gut commensal microbiome of Drosophila is modified by the endosymbiont Wolbachia.</title>
        <authorList>
            <person name="Simhadri R.K."/>
            <person name="Guo R."/>
            <person name="Fast E.M."/>
            <person name="Schultz M.J."/>
            <person name="Vaisman N."/>
            <person name="Slatko B."/>
            <person name="Frydman H.M."/>
        </authorList>
    </citation>
    <scope>NUCLEOTIDE SEQUENCE [LARGE SCALE GENOMIC DNA]</scope>
    <source>
        <strain evidence="2">Dm</strain>
        <strain evidence="4">dm</strain>
    </source>
</reference>
<evidence type="ECO:0000313" key="2">
    <source>
        <dbReference type="EMBL" id="ASL39694.1"/>
    </source>
</evidence>
<dbReference type="EMBL" id="CP022374">
    <property type="protein sequence ID" value="ASL39694.1"/>
    <property type="molecule type" value="Genomic_DNA"/>
</dbReference>
<dbReference type="KEGG" id="asv:WG31_04155"/>
<dbReference type="Proteomes" id="UP000076595">
    <property type="component" value="Chromosome"/>
</dbReference>
<name>A0ABC8CBB1_9PROT</name>